<organism evidence="2 3">
    <name type="scientific">Campylobacter ureolyticus</name>
    <dbReference type="NCBI Taxonomy" id="827"/>
    <lineage>
        <taxon>Bacteria</taxon>
        <taxon>Pseudomonadati</taxon>
        <taxon>Campylobacterota</taxon>
        <taxon>Epsilonproteobacteria</taxon>
        <taxon>Campylobacterales</taxon>
        <taxon>Campylobacteraceae</taxon>
        <taxon>Campylobacter</taxon>
    </lineage>
</organism>
<protein>
    <submittedName>
        <fullName evidence="2">Uncharacterized protein</fullName>
    </submittedName>
</protein>
<reference evidence="2 3" key="1">
    <citation type="submission" date="2020-05" db="EMBL/GenBank/DDBJ databases">
        <title>Complete genome sequencing of Campylobacter and Arcobacter type strains.</title>
        <authorList>
            <person name="Miller W.G."/>
            <person name="Yee E."/>
        </authorList>
    </citation>
    <scope>NUCLEOTIDE SEQUENCE [LARGE SCALE GENOMIC DNA]</scope>
    <source>
        <strain evidence="2 3">LMG 6451</strain>
    </source>
</reference>
<feature type="transmembrane region" description="Helical" evidence="1">
    <location>
        <begin position="6"/>
        <end position="27"/>
    </location>
</feature>
<dbReference type="Proteomes" id="UP000509722">
    <property type="component" value="Chromosome"/>
</dbReference>
<keyword evidence="1" id="KW-0472">Membrane</keyword>
<dbReference type="AlphaFoldDB" id="A0AAE7EBH3"/>
<keyword evidence="1" id="KW-0812">Transmembrane</keyword>
<name>A0AAE7EBH3_9BACT</name>
<evidence type="ECO:0000313" key="3">
    <source>
        <dbReference type="Proteomes" id="UP000509722"/>
    </source>
</evidence>
<evidence type="ECO:0000256" key="1">
    <source>
        <dbReference type="SAM" id="Phobius"/>
    </source>
</evidence>
<sequence>MKKIFYISPSIIFTIFSKLNSCMLITYKNIIKLKIYKFLNLNKIKIIIFRSY</sequence>
<gene>
    <name evidence="2" type="ORF">CURT_1688</name>
</gene>
<keyword evidence="1" id="KW-1133">Transmembrane helix</keyword>
<evidence type="ECO:0000313" key="2">
    <source>
        <dbReference type="EMBL" id="QKF85115.1"/>
    </source>
</evidence>
<accession>A0AAE7EBH3</accession>
<proteinExistence type="predicted"/>
<dbReference type="EMBL" id="CP053832">
    <property type="protein sequence ID" value="QKF85115.1"/>
    <property type="molecule type" value="Genomic_DNA"/>
</dbReference>